<comment type="caution">
    <text evidence="3">The sequence shown here is derived from an EMBL/GenBank/DDBJ whole genome shotgun (WGS) entry which is preliminary data.</text>
</comment>
<dbReference type="STRING" id="155417.A0A4Q4TLX1"/>
<keyword evidence="4" id="KW-1185">Reference proteome</keyword>
<sequence length="773" mass="87858">MPKRPTKSPARLARGLVKHIVKEHNIHIVKLDNLGHEWQVYKTWRESQRAKPEDKTWPAYYLAERREQLRELIGIMKAAADTNKELEAPLARILINFEDMMALYEHAGVNQHYQDPRDERSYMKAIYPMIRGAADFGMIPQDALDYIGSTQPIITILPVNAPHPPAVPNPGASTAQPGTPRPIAPTVQAPEGESFLESVFGLGSVSKNIGARAQLRVARAAGFHQKKFQPLFDSIPPSRPVAEAAGAEGTGVGRSDNKVNNGGTDDTKDQPFDVVQELANDPRPSRIDFKSFGFQQHPEDYEDKYYINLYRLLYNRTTDFAEKWFGDIDLAEPGYVGSPWQEPFNDQFIEYTRLVAHEDRHNGGWPALLRQAKYRKWLIVGILGQVIEKKVFSELLFGVSDFWKREIDGEDLRLVKIEGYRRKARRSETAKMALKGLFVPSGFWGDVDDLAWRTALIFEPLINLLDIYREQTEEHQTNLSHFYQELHMLISIAAYMQVCMAISPSIFHVLSATPGARMDYPIEQQADVALYRESKNVNERLYSAWEDAANKTQQNLPVPPADFDKLNALYPIPPATAQDHERERRMARHHLLRGAKIMLAVFPMIKRYRPENRGIKPNPDKPRTDDNWEEVEGQRIADIFRCTVVYYQGLMYPRNILEDGVQLDTHLTAVRGWQRHPVRLSPFAIGVLAILLACAALSVNWLLLAIVHGTGEANAFLRSNCGVVLKYVWVAPRNYALQTFEENDWSSATLICRTFCNTICRGMCVCSSATAAY</sequence>
<evidence type="ECO:0000313" key="3">
    <source>
        <dbReference type="EMBL" id="RYP08125.1"/>
    </source>
</evidence>
<reference evidence="3 4" key="1">
    <citation type="submission" date="2018-06" db="EMBL/GenBank/DDBJ databases">
        <title>Complete Genomes of Monosporascus.</title>
        <authorList>
            <person name="Robinson A.J."/>
            <person name="Natvig D.O."/>
        </authorList>
    </citation>
    <scope>NUCLEOTIDE SEQUENCE [LARGE SCALE GENOMIC DNA]</scope>
    <source>
        <strain evidence="3 4">CBS 110550</strain>
    </source>
</reference>
<keyword evidence="2" id="KW-0812">Transmembrane</keyword>
<organism evidence="3 4">
    <name type="scientific">Monosporascus ibericus</name>
    <dbReference type="NCBI Taxonomy" id="155417"/>
    <lineage>
        <taxon>Eukaryota</taxon>
        <taxon>Fungi</taxon>
        <taxon>Dikarya</taxon>
        <taxon>Ascomycota</taxon>
        <taxon>Pezizomycotina</taxon>
        <taxon>Sordariomycetes</taxon>
        <taxon>Xylariomycetidae</taxon>
        <taxon>Xylariales</taxon>
        <taxon>Xylariales incertae sedis</taxon>
        <taxon>Monosporascus</taxon>
    </lineage>
</organism>
<protein>
    <submittedName>
        <fullName evidence="3">Uncharacterized protein</fullName>
    </submittedName>
</protein>
<name>A0A4Q4TLX1_9PEZI</name>
<dbReference type="OrthoDB" id="4749307at2759"/>
<accession>A0A4Q4TLX1</accession>
<keyword evidence="2" id="KW-0472">Membrane</keyword>
<dbReference type="Proteomes" id="UP000293360">
    <property type="component" value="Unassembled WGS sequence"/>
</dbReference>
<proteinExistence type="predicted"/>
<keyword evidence="2" id="KW-1133">Transmembrane helix</keyword>
<dbReference type="AlphaFoldDB" id="A0A4Q4TLX1"/>
<gene>
    <name evidence="3" type="ORF">DL764_002108</name>
</gene>
<feature type="region of interest" description="Disordered" evidence="1">
    <location>
        <begin position="234"/>
        <end position="270"/>
    </location>
</feature>
<evidence type="ECO:0000256" key="2">
    <source>
        <dbReference type="SAM" id="Phobius"/>
    </source>
</evidence>
<feature type="transmembrane region" description="Helical" evidence="2">
    <location>
        <begin position="683"/>
        <end position="707"/>
    </location>
</feature>
<evidence type="ECO:0000313" key="4">
    <source>
        <dbReference type="Proteomes" id="UP000293360"/>
    </source>
</evidence>
<dbReference type="EMBL" id="QJNU01000072">
    <property type="protein sequence ID" value="RYP08125.1"/>
    <property type="molecule type" value="Genomic_DNA"/>
</dbReference>
<evidence type="ECO:0000256" key="1">
    <source>
        <dbReference type="SAM" id="MobiDB-lite"/>
    </source>
</evidence>